<feature type="compositionally biased region" description="Basic and acidic residues" evidence="1">
    <location>
        <begin position="58"/>
        <end position="68"/>
    </location>
</feature>
<evidence type="ECO:0000313" key="2">
    <source>
        <dbReference type="EMBL" id="KAK6644100.1"/>
    </source>
</evidence>
<dbReference type="Proteomes" id="UP001372834">
    <property type="component" value="Unassembled WGS sequence"/>
</dbReference>
<proteinExistence type="predicted"/>
<protein>
    <submittedName>
        <fullName evidence="2">Uncharacterized protein</fullName>
    </submittedName>
</protein>
<feature type="compositionally biased region" description="Polar residues" evidence="1">
    <location>
        <begin position="36"/>
        <end position="56"/>
    </location>
</feature>
<reference evidence="2 3" key="1">
    <citation type="submission" date="2023-10" db="EMBL/GenBank/DDBJ databases">
        <title>Genomes of two closely related lineages of the louse Polyplax serrata with different host specificities.</title>
        <authorList>
            <person name="Martinu J."/>
            <person name="Tarabai H."/>
            <person name="Stefka J."/>
            <person name="Hypsa V."/>
        </authorList>
    </citation>
    <scope>NUCLEOTIDE SEQUENCE [LARGE SCALE GENOMIC DNA]</scope>
    <source>
        <strain evidence="2">HR10_N</strain>
    </source>
</reference>
<comment type="caution">
    <text evidence="2">The sequence shown here is derived from an EMBL/GenBank/DDBJ whole genome shotgun (WGS) entry which is preliminary data.</text>
</comment>
<organism evidence="2 3">
    <name type="scientific">Polyplax serrata</name>
    <name type="common">Common mouse louse</name>
    <dbReference type="NCBI Taxonomy" id="468196"/>
    <lineage>
        <taxon>Eukaryota</taxon>
        <taxon>Metazoa</taxon>
        <taxon>Ecdysozoa</taxon>
        <taxon>Arthropoda</taxon>
        <taxon>Hexapoda</taxon>
        <taxon>Insecta</taxon>
        <taxon>Pterygota</taxon>
        <taxon>Neoptera</taxon>
        <taxon>Paraneoptera</taxon>
        <taxon>Psocodea</taxon>
        <taxon>Troctomorpha</taxon>
        <taxon>Phthiraptera</taxon>
        <taxon>Anoplura</taxon>
        <taxon>Polyplacidae</taxon>
        <taxon>Polyplax</taxon>
    </lineage>
</organism>
<evidence type="ECO:0000256" key="1">
    <source>
        <dbReference type="SAM" id="MobiDB-lite"/>
    </source>
</evidence>
<dbReference type="EMBL" id="JAWJWE010000001">
    <property type="protein sequence ID" value="KAK6644100.1"/>
    <property type="molecule type" value="Genomic_DNA"/>
</dbReference>
<sequence length="68" mass="7926">MTRLEECHWWRGTRFWAREQRLVMDLGQSLPERVNPSPTSEVGSNSVIQGSNTTASSEEEKWKKLFET</sequence>
<feature type="region of interest" description="Disordered" evidence="1">
    <location>
        <begin position="29"/>
        <end position="68"/>
    </location>
</feature>
<evidence type="ECO:0000313" key="3">
    <source>
        <dbReference type="Proteomes" id="UP001372834"/>
    </source>
</evidence>
<gene>
    <name evidence="2" type="ORF">RUM43_000366</name>
</gene>
<name>A0AAN8SCF2_POLSC</name>
<accession>A0AAN8SCF2</accession>
<dbReference type="AlphaFoldDB" id="A0AAN8SCF2"/>